<dbReference type="Proteomes" id="UP000308730">
    <property type="component" value="Unassembled WGS sequence"/>
</dbReference>
<name>A0A4S4MTL4_9APHY</name>
<feature type="region of interest" description="Disordered" evidence="1">
    <location>
        <begin position="1"/>
        <end position="94"/>
    </location>
</feature>
<protein>
    <submittedName>
        <fullName evidence="2">Uncharacterized protein</fullName>
    </submittedName>
</protein>
<feature type="region of interest" description="Disordered" evidence="1">
    <location>
        <begin position="341"/>
        <end position="421"/>
    </location>
</feature>
<keyword evidence="3" id="KW-1185">Reference proteome</keyword>
<proteinExistence type="predicted"/>
<feature type="compositionally biased region" description="Acidic residues" evidence="1">
    <location>
        <begin position="255"/>
        <end position="269"/>
    </location>
</feature>
<feature type="compositionally biased region" description="Acidic residues" evidence="1">
    <location>
        <begin position="69"/>
        <end position="80"/>
    </location>
</feature>
<feature type="compositionally biased region" description="Polar residues" evidence="1">
    <location>
        <begin position="346"/>
        <end position="356"/>
    </location>
</feature>
<feature type="region of interest" description="Disordered" evidence="1">
    <location>
        <begin position="128"/>
        <end position="147"/>
    </location>
</feature>
<dbReference type="OrthoDB" id="2804653at2759"/>
<reference evidence="2 3" key="1">
    <citation type="submission" date="2019-02" db="EMBL/GenBank/DDBJ databases">
        <title>Genome sequencing of the rare red list fungi Antrodiella citrinella (Flaviporus citrinellus).</title>
        <authorList>
            <person name="Buettner E."/>
            <person name="Kellner H."/>
        </authorList>
    </citation>
    <scope>NUCLEOTIDE SEQUENCE [LARGE SCALE GENOMIC DNA]</scope>
    <source>
        <strain evidence="2 3">DSM 108506</strain>
    </source>
</reference>
<organism evidence="2 3">
    <name type="scientific">Antrodiella citrinella</name>
    <dbReference type="NCBI Taxonomy" id="2447956"/>
    <lineage>
        <taxon>Eukaryota</taxon>
        <taxon>Fungi</taxon>
        <taxon>Dikarya</taxon>
        <taxon>Basidiomycota</taxon>
        <taxon>Agaricomycotina</taxon>
        <taxon>Agaricomycetes</taxon>
        <taxon>Polyporales</taxon>
        <taxon>Steccherinaceae</taxon>
        <taxon>Antrodiella</taxon>
    </lineage>
</organism>
<gene>
    <name evidence="2" type="ORF">EUX98_g4592</name>
</gene>
<evidence type="ECO:0000313" key="2">
    <source>
        <dbReference type="EMBL" id="THH29602.1"/>
    </source>
</evidence>
<dbReference type="AlphaFoldDB" id="A0A4S4MTL4"/>
<feature type="region of interest" description="Disordered" evidence="1">
    <location>
        <begin position="290"/>
        <end position="311"/>
    </location>
</feature>
<evidence type="ECO:0000256" key="1">
    <source>
        <dbReference type="SAM" id="MobiDB-lite"/>
    </source>
</evidence>
<feature type="region of interest" description="Disordered" evidence="1">
    <location>
        <begin position="178"/>
        <end position="269"/>
    </location>
</feature>
<feature type="compositionally biased region" description="Basic and acidic residues" evidence="1">
    <location>
        <begin position="392"/>
        <end position="417"/>
    </location>
</feature>
<sequence length="712" mass="78040">MAKTRSFRAPAAKDIGPPPDAVEESIVVKPKRRRATTTGSTHPPPTKISRTESPPPDTASAPALFNTNSEDDNAPSDGEDIPQLGLLETETTPEARYSIRHHRDDIAAHPGLMAGLGKRTQAGITAEAAEKRREKDLAQEEKREVQREKVVREKTGARVTAEMLDEYTALRIEEESYLKENHSQSQNIGDKLKIKLPASSRRPMDSRDATNGGSDLPSSRSNVAGRSQTVSTPNIETRSRDETYIGKGKSSQMVDDLDNENSDESDFDDEVKLTTAEKKKWRAQKLRNTISAARGTDGSGEGAAKKASGSKLNERKYVQRLVLRVILKNVDITYLKEHDASHNRLKTPNNPSSSTSVHHRLHSRKSNEGIGGFTDADVAEGSGKKRKFKTGNRNERGSRVLVRPDSDDDAPSDHPDSPGHAIFKVVRAPSGKPRVPRERGINACPEWSYTLVDNIFASTAINYYGGVDMPFELDQVGSSPESEFMSLLQGIIDLVSPEQHYEVSRSCAIYARVRQRVHTWISTFHSSSNSFIQAKISREKLTTAKVQQWIGSASRGDGEAFWGEAATSETEASGAFESAHILNSFAGHLRAIEGSVLNDLITEQDVPPLGAMTLAACAVQLSFMKFSSGKFVAAEAFSQANTRIMFPTHQASAMRICSKTTRLDRFLTKAREFVKTGRKTASANSAPISMLHAPVIMDRSSEPPMLNSDDGS</sequence>
<feature type="compositionally biased region" description="Polar residues" evidence="1">
    <location>
        <begin position="209"/>
        <end position="236"/>
    </location>
</feature>
<comment type="caution">
    <text evidence="2">The sequence shown here is derived from an EMBL/GenBank/DDBJ whole genome shotgun (WGS) entry which is preliminary data.</text>
</comment>
<evidence type="ECO:0000313" key="3">
    <source>
        <dbReference type="Proteomes" id="UP000308730"/>
    </source>
</evidence>
<accession>A0A4S4MTL4</accession>
<dbReference type="EMBL" id="SGPM01000116">
    <property type="protein sequence ID" value="THH29602.1"/>
    <property type="molecule type" value="Genomic_DNA"/>
</dbReference>